<dbReference type="EMBL" id="GBXM01022285">
    <property type="protein sequence ID" value="JAH86292.1"/>
    <property type="molecule type" value="Transcribed_RNA"/>
</dbReference>
<accession>A0A0E9W7G2</accession>
<protein>
    <submittedName>
        <fullName evidence="1">Uncharacterized protein</fullName>
    </submittedName>
</protein>
<evidence type="ECO:0000313" key="1">
    <source>
        <dbReference type="EMBL" id="JAH86292.1"/>
    </source>
</evidence>
<reference evidence="1" key="2">
    <citation type="journal article" date="2015" name="Fish Shellfish Immunol.">
        <title>Early steps in the European eel (Anguilla anguilla)-Vibrio vulnificus interaction in the gills: Role of the RtxA13 toxin.</title>
        <authorList>
            <person name="Callol A."/>
            <person name="Pajuelo D."/>
            <person name="Ebbesson L."/>
            <person name="Teles M."/>
            <person name="MacKenzie S."/>
            <person name="Amaro C."/>
        </authorList>
    </citation>
    <scope>NUCLEOTIDE SEQUENCE</scope>
</reference>
<reference evidence="1" key="1">
    <citation type="submission" date="2014-11" db="EMBL/GenBank/DDBJ databases">
        <authorList>
            <person name="Amaro Gonzalez C."/>
        </authorList>
    </citation>
    <scope>NUCLEOTIDE SEQUENCE</scope>
</reference>
<sequence>MLPSEVGNSLTLVVWIDGLSQMYCLPENCQL</sequence>
<dbReference type="AlphaFoldDB" id="A0A0E9W7G2"/>
<proteinExistence type="predicted"/>
<organism evidence="1">
    <name type="scientific">Anguilla anguilla</name>
    <name type="common">European freshwater eel</name>
    <name type="synonym">Muraena anguilla</name>
    <dbReference type="NCBI Taxonomy" id="7936"/>
    <lineage>
        <taxon>Eukaryota</taxon>
        <taxon>Metazoa</taxon>
        <taxon>Chordata</taxon>
        <taxon>Craniata</taxon>
        <taxon>Vertebrata</taxon>
        <taxon>Euteleostomi</taxon>
        <taxon>Actinopterygii</taxon>
        <taxon>Neopterygii</taxon>
        <taxon>Teleostei</taxon>
        <taxon>Anguilliformes</taxon>
        <taxon>Anguillidae</taxon>
        <taxon>Anguilla</taxon>
    </lineage>
</organism>
<name>A0A0E9W7G2_ANGAN</name>